<dbReference type="InterPro" id="IPR001926">
    <property type="entry name" value="TrpB-like_PALP"/>
</dbReference>
<evidence type="ECO:0000256" key="1">
    <source>
        <dbReference type="ARBA" id="ARBA00001933"/>
    </source>
</evidence>
<evidence type="ECO:0000313" key="6">
    <source>
        <dbReference type="EMBL" id="CAK8686299.1"/>
    </source>
</evidence>
<dbReference type="PANTHER" id="PTHR43050">
    <property type="entry name" value="SERINE / THREONINE RACEMASE FAMILY MEMBER"/>
    <property type="match status" value="1"/>
</dbReference>
<sequence>MLKQNPDLDAIVVPVGGGGLISGITIAAKHIKPSIKIYAAEPEKANDCYISKCNSHITLVDHPVVSMVLKDLLDGVITVSEEQIIEATRLVWERAKLVIEPTSGVGIAAIVSEKFSKAKGMHDDVKNIGVVLCGGNADVGTIAKILTGV</sequence>
<comment type="similarity">
    <text evidence="2">Belongs to the serine/threonine dehydratase family.</text>
</comment>
<accession>A0ABP0G687</accession>
<gene>
    <name evidence="5" type="ORF">CVLEPA_LOCUS18232</name>
    <name evidence="6" type="ORF">CVLEPA_LOCUS18248</name>
</gene>
<comment type="caution">
    <text evidence="6">The sequence shown here is derived from an EMBL/GenBank/DDBJ whole genome shotgun (WGS) entry which is preliminary data.</text>
</comment>
<reference evidence="6 7" key="1">
    <citation type="submission" date="2024-02" db="EMBL/GenBank/DDBJ databases">
        <authorList>
            <person name="Daric V."/>
            <person name="Darras S."/>
        </authorList>
    </citation>
    <scope>NUCLEOTIDE SEQUENCE [LARGE SCALE GENOMIC DNA]</scope>
</reference>
<comment type="cofactor">
    <cofactor evidence="1">
        <name>pyridoxal 5'-phosphate</name>
        <dbReference type="ChEBI" id="CHEBI:597326"/>
    </cofactor>
</comment>
<name>A0ABP0G687_CLALP</name>
<dbReference type="EMBL" id="CAWYQH010000102">
    <property type="protein sequence ID" value="CAK8686283.1"/>
    <property type="molecule type" value="Genomic_DNA"/>
</dbReference>
<evidence type="ECO:0000313" key="5">
    <source>
        <dbReference type="EMBL" id="CAK8686283.1"/>
    </source>
</evidence>
<evidence type="ECO:0000256" key="2">
    <source>
        <dbReference type="ARBA" id="ARBA00010869"/>
    </source>
</evidence>
<organism evidence="6 7">
    <name type="scientific">Clavelina lepadiformis</name>
    <name type="common">Light-bulb sea squirt</name>
    <name type="synonym">Ascidia lepadiformis</name>
    <dbReference type="NCBI Taxonomy" id="159417"/>
    <lineage>
        <taxon>Eukaryota</taxon>
        <taxon>Metazoa</taxon>
        <taxon>Chordata</taxon>
        <taxon>Tunicata</taxon>
        <taxon>Ascidiacea</taxon>
        <taxon>Aplousobranchia</taxon>
        <taxon>Clavelinidae</taxon>
        <taxon>Clavelina</taxon>
    </lineage>
</organism>
<evidence type="ECO:0000259" key="4">
    <source>
        <dbReference type="Pfam" id="PF00291"/>
    </source>
</evidence>
<evidence type="ECO:0000256" key="3">
    <source>
        <dbReference type="ARBA" id="ARBA00022898"/>
    </source>
</evidence>
<dbReference type="PANTHER" id="PTHR43050:SF1">
    <property type="entry name" value="SERINE RACEMASE"/>
    <property type="match status" value="1"/>
</dbReference>
<dbReference type="InterPro" id="IPR036052">
    <property type="entry name" value="TrpB-like_PALP_sf"/>
</dbReference>
<keyword evidence="3" id="KW-0663">Pyridoxal phosphate</keyword>
<dbReference type="Proteomes" id="UP001642483">
    <property type="component" value="Unassembled WGS sequence"/>
</dbReference>
<proteinExistence type="inferred from homology"/>
<keyword evidence="7" id="KW-1185">Reference proteome</keyword>
<dbReference type="Gene3D" id="3.40.50.1100">
    <property type="match status" value="1"/>
</dbReference>
<evidence type="ECO:0000313" key="7">
    <source>
        <dbReference type="Proteomes" id="UP001642483"/>
    </source>
</evidence>
<dbReference type="EMBL" id="CAWYQH010000102">
    <property type="protein sequence ID" value="CAK8686299.1"/>
    <property type="molecule type" value="Genomic_DNA"/>
</dbReference>
<dbReference type="SUPFAM" id="SSF53686">
    <property type="entry name" value="Tryptophan synthase beta subunit-like PLP-dependent enzymes"/>
    <property type="match status" value="1"/>
</dbReference>
<feature type="domain" description="Tryptophan synthase beta chain-like PALP" evidence="4">
    <location>
        <begin position="4"/>
        <end position="134"/>
    </location>
</feature>
<protein>
    <recommendedName>
        <fullName evidence="4">Tryptophan synthase beta chain-like PALP domain-containing protein</fullName>
    </recommendedName>
</protein>
<dbReference type="Pfam" id="PF00291">
    <property type="entry name" value="PALP"/>
    <property type="match status" value="1"/>
</dbReference>